<dbReference type="EMBL" id="BPLQ01006356">
    <property type="protein sequence ID" value="GIY21902.1"/>
    <property type="molecule type" value="Genomic_DNA"/>
</dbReference>
<keyword evidence="2" id="KW-1185">Reference proteome</keyword>
<gene>
    <name evidence="1" type="primary">AVEN_89331_1</name>
    <name evidence="1" type="ORF">CDAR_240401</name>
</gene>
<reference evidence="1 2" key="1">
    <citation type="submission" date="2021-06" db="EMBL/GenBank/DDBJ databases">
        <title>Caerostris darwini draft genome.</title>
        <authorList>
            <person name="Kono N."/>
            <person name="Arakawa K."/>
        </authorList>
    </citation>
    <scope>NUCLEOTIDE SEQUENCE [LARGE SCALE GENOMIC DNA]</scope>
</reference>
<evidence type="ECO:0000313" key="1">
    <source>
        <dbReference type="EMBL" id="GIY21902.1"/>
    </source>
</evidence>
<accession>A0AAV4RN30</accession>
<name>A0AAV4RN30_9ARAC</name>
<sequence length="135" mass="16644">MMWLNLDTLGYKRLVKENIYLDFDDVLRQWQKRGDSMIVLLGWITNTEPWNTFVGNRVKEEIQTHKNGRLRFVPGEMLIQLIYPRDHVRWFELLRSRWWEGPKWLYEPPEFWPYTEINLPEEYNEKNDKVCYCES</sequence>
<protein>
    <submittedName>
        <fullName evidence="1">Uncharacterized protein</fullName>
    </submittedName>
</protein>
<comment type="caution">
    <text evidence="1">The sequence shown here is derived from an EMBL/GenBank/DDBJ whole genome shotgun (WGS) entry which is preliminary data.</text>
</comment>
<dbReference type="AlphaFoldDB" id="A0AAV4RN30"/>
<dbReference type="Proteomes" id="UP001054837">
    <property type="component" value="Unassembled WGS sequence"/>
</dbReference>
<proteinExistence type="predicted"/>
<organism evidence="1 2">
    <name type="scientific">Caerostris darwini</name>
    <dbReference type="NCBI Taxonomy" id="1538125"/>
    <lineage>
        <taxon>Eukaryota</taxon>
        <taxon>Metazoa</taxon>
        <taxon>Ecdysozoa</taxon>
        <taxon>Arthropoda</taxon>
        <taxon>Chelicerata</taxon>
        <taxon>Arachnida</taxon>
        <taxon>Araneae</taxon>
        <taxon>Araneomorphae</taxon>
        <taxon>Entelegynae</taxon>
        <taxon>Araneoidea</taxon>
        <taxon>Araneidae</taxon>
        <taxon>Caerostris</taxon>
    </lineage>
</organism>
<evidence type="ECO:0000313" key="2">
    <source>
        <dbReference type="Proteomes" id="UP001054837"/>
    </source>
</evidence>